<sequence>MATRWQDPNMVSRQEKIILETLDKMSYELNASHIFNQDDDYMVMLGFADDEFEPSKFVIIQKAHEYDDQDVKLGMDKLHIQVEDQSRANYGGISSFTLDNSYLVIELELDTQSSLKVDGNIRIALEANHPELESTLSVLKNIASDENIPFNSPRLG</sequence>
<dbReference type="Proteomes" id="UP000317839">
    <property type="component" value="Unassembled WGS sequence"/>
</dbReference>
<accession>A0A545TBG2</accession>
<dbReference type="OrthoDB" id="6058562at2"/>
<protein>
    <recommendedName>
        <fullName evidence="3">YbjN domain-containing protein</fullName>
    </recommendedName>
</protein>
<organism evidence="1 2">
    <name type="scientific">Aliikangiella marina</name>
    <dbReference type="NCBI Taxonomy" id="1712262"/>
    <lineage>
        <taxon>Bacteria</taxon>
        <taxon>Pseudomonadati</taxon>
        <taxon>Pseudomonadota</taxon>
        <taxon>Gammaproteobacteria</taxon>
        <taxon>Oceanospirillales</taxon>
        <taxon>Pleioneaceae</taxon>
        <taxon>Aliikangiella</taxon>
    </lineage>
</organism>
<evidence type="ECO:0000313" key="2">
    <source>
        <dbReference type="Proteomes" id="UP000317839"/>
    </source>
</evidence>
<proteinExistence type="predicted"/>
<name>A0A545TBG2_9GAMM</name>
<dbReference type="Pfam" id="PF15588">
    <property type="entry name" value="Imm10"/>
    <property type="match status" value="1"/>
</dbReference>
<reference evidence="1 2" key="1">
    <citation type="submission" date="2019-06" db="EMBL/GenBank/DDBJ databases">
        <title>Draft genome of Aliikangiella marina GYP-15.</title>
        <authorList>
            <person name="Wang G."/>
        </authorList>
    </citation>
    <scope>NUCLEOTIDE SEQUENCE [LARGE SCALE GENOMIC DNA]</scope>
    <source>
        <strain evidence="1 2">GYP-15</strain>
    </source>
</reference>
<gene>
    <name evidence="1" type="ORF">FLL45_06235</name>
</gene>
<comment type="caution">
    <text evidence="1">The sequence shown here is derived from an EMBL/GenBank/DDBJ whole genome shotgun (WGS) entry which is preliminary data.</text>
</comment>
<dbReference type="EMBL" id="VIKR01000002">
    <property type="protein sequence ID" value="TQV74557.1"/>
    <property type="molecule type" value="Genomic_DNA"/>
</dbReference>
<keyword evidence="2" id="KW-1185">Reference proteome</keyword>
<evidence type="ECO:0000313" key="1">
    <source>
        <dbReference type="EMBL" id="TQV74557.1"/>
    </source>
</evidence>
<dbReference type="AlphaFoldDB" id="A0A545TBG2"/>
<evidence type="ECO:0008006" key="3">
    <source>
        <dbReference type="Google" id="ProtNLM"/>
    </source>
</evidence>
<dbReference type="InterPro" id="IPR028962">
    <property type="entry name" value="Imm10"/>
</dbReference>